<comment type="caution">
    <text evidence="1">The sequence shown here is derived from an EMBL/GenBank/DDBJ whole genome shotgun (WGS) entry which is preliminary data.</text>
</comment>
<sequence length="177" mass="20042">MKKHLNFSGMSNLIPFSRHLQHIVLKKNVPLVIVSGGPKFLLEYFFKRFFPDDYTKFRIEANYGENIGRKWNSVSTTKGMQGRRVLIYIASEYGHDKGVTMKQIQDEYAAANNGAKPYTVFCGDGVSDLSAARHADLLFVRRGRGLEGYCQAHKIPFTGFDDFQVILAEVQKLKGSN</sequence>
<dbReference type="Proteomes" id="UP001165960">
    <property type="component" value="Unassembled WGS sequence"/>
</dbReference>
<evidence type="ECO:0000313" key="1">
    <source>
        <dbReference type="EMBL" id="KAJ9071674.1"/>
    </source>
</evidence>
<accession>A0ACC2TAJ0</accession>
<reference evidence="1" key="1">
    <citation type="submission" date="2022-04" db="EMBL/GenBank/DDBJ databases">
        <title>Genome of the entomopathogenic fungus Entomophthora muscae.</title>
        <authorList>
            <person name="Elya C."/>
            <person name="Lovett B.R."/>
            <person name="Lee E."/>
            <person name="Macias A.M."/>
            <person name="Hajek A.E."/>
            <person name="De Bivort B.L."/>
            <person name="Kasson M.T."/>
            <person name="De Fine Licht H.H."/>
            <person name="Stajich J.E."/>
        </authorList>
    </citation>
    <scope>NUCLEOTIDE SEQUENCE</scope>
    <source>
        <strain evidence="1">Berkeley</strain>
    </source>
</reference>
<dbReference type="EMBL" id="QTSX02003129">
    <property type="protein sequence ID" value="KAJ9071674.1"/>
    <property type="molecule type" value="Genomic_DNA"/>
</dbReference>
<protein>
    <submittedName>
        <fullName evidence="1">Uncharacterized protein</fullName>
    </submittedName>
</protein>
<gene>
    <name evidence="1" type="ORF">DSO57_1034544</name>
</gene>
<proteinExistence type="predicted"/>
<organism evidence="1 2">
    <name type="scientific">Entomophthora muscae</name>
    <dbReference type="NCBI Taxonomy" id="34485"/>
    <lineage>
        <taxon>Eukaryota</taxon>
        <taxon>Fungi</taxon>
        <taxon>Fungi incertae sedis</taxon>
        <taxon>Zoopagomycota</taxon>
        <taxon>Entomophthoromycotina</taxon>
        <taxon>Entomophthoromycetes</taxon>
        <taxon>Entomophthorales</taxon>
        <taxon>Entomophthoraceae</taxon>
        <taxon>Entomophthora</taxon>
    </lineage>
</organism>
<name>A0ACC2TAJ0_9FUNG</name>
<keyword evidence="2" id="KW-1185">Reference proteome</keyword>
<evidence type="ECO:0000313" key="2">
    <source>
        <dbReference type="Proteomes" id="UP001165960"/>
    </source>
</evidence>